<keyword evidence="1" id="KW-1133">Transmembrane helix</keyword>
<sequence>MSRANERQDNQNNTKRIEVYARNWATPSAATYIVPCLPFTLFLLTLVSLLHSPPFFFFSSFTSTATRSSLFSILPLAPLTTAKPCVPLLGVGLTPSSAASARSLAPSSPSSPSLSAITSMLRRSSTAVEDLELEASDSVLASDSGSPVALPIFFLIQPTSLPSPTLAILSALPTLLTLPKLLILPTLPLLTALDPDADLLSASESPIPPSTSSGGVILNSGIGALSFPFPLPMLLSLATLLWLIILALRVTLIPSALAFRTGMTTPLPATPKRENLGISPYVFAVIQSALPEAAVKEEKRCDTGRCCVSGLTGNGCEWLDSGEDGADCVELERTHSGSFGTSGTPRSLPLELDRLSPLSRLLSLELFSLPMEAIDVNEVARDALVNVLLLDDAEVVLVGEPPEDPGCECDDADEWWVCVDSVTASHSSLSLSLLLPSRSPKLEILLGFFFPFSFPPSSSPFSFVGERERAGPASGDERMGFEPGVGALVVTVCLRGPTGGRDCFEASAL</sequence>
<accession>A0A5C3MJR3</accession>
<name>A0A5C3MJR3_9AGAM</name>
<protein>
    <submittedName>
        <fullName evidence="2">Uncharacterized protein</fullName>
    </submittedName>
</protein>
<keyword evidence="1" id="KW-0812">Transmembrane</keyword>
<dbReference type="EMBL" id="ML213538">
    <property type="protein sequence ID" value="TFK45659.1"/>
    <property type="molecule type" value="Genomic_DNA"/>
</dbReference>
<evidence type="ECO:0000256" key="1">
    <source>
        <dbReference type="SAM" id="Phobius"/>
    </source>
</evidence>
<dbReference type="AlphaFoldDB" id="A0A5C3MJR3"/>
<dbReference type="Proteomes" id="UP000305948">
    <property type="component" value="Unassembled WGS sequence"/>
</dbReference>
<proteinExistence type="predicted"/>
<organism evidence="2 3">
    <name type="scientific">Heliocybe sulcata</name>
    <dbReference type="NCBI Taxonomy" id="5364"/>
    <lineage>
        <taxon>Eukaryota</taxon>
        <taxon>Fungi</taxon>
        <taxon>Dikarya</taxon>
        <taxon>Basidiomycota</taxon>
        <taxon>Agaricomycotina</taxon>
        <taxon>Agaricomycetes</taxon>
        <taxon>Gloeophyllales</taxon>
        <taxon>Gloeophyllaceae</taxon>
        <taxon>Heliocybe</taxon>
    </lineage>
</organism>
<gene>
    <name evidence="2" type="ORF">OE88DRAFT_1668933</name>
</gene>
<evidence type="ECO:0000313" key="3">
    <source>
        <dbReference type="Proteomes" id="UP000305948"/>
    </source>
</evidence>
<feature type="transmembrane region" description="Helical" evidence="1">
    <location>
        <begin position="233"/>
        <end position="253"/>
    </location>
</feature>
<keyword evidence="1" id="KW-0472">Membrane</keyword>
<evidence type="ECO:0000313" key="2">
    <source>
        <dbReference type="EMBL" id="TFK45659.1"/>
    </source>
</evidence>
<feature type="transmembrane region" description="Helical" evidence="1">
    <location>
        <begin position="29"/>
        <end position="50"/>
    </location>
</feature>
<reference evidence="2 3" key="1">
    <citation type="journal article" date="2019" name="Nat. Ecol. Evol.">
        <title>Megaphylogeny resolves global patterns of mushroom evolution.</title>
        <authorList>
            <person name="Varga T."/>
            <person name="Krizsan K."/>
            <person name="Foldi C."/>
            <person name="Dima B."/>
            <person name="Sanchez-Garcia M."/>
            <person name="Sanchez-Ramirez S."/>
            <person name="Szollosi G.J."/>
            <person name="Szarkandi J.G."/>
            <person name="Papp V."/>
            <person name="Albert L."/>
            <person name="Andreopoulos W."/>
            <person name="Angelini C."/>
            <person name="Antonin V."/>
            <person name="Barry K.W."/>
            <person name="Bougher N.L."/>
            <person name="Buchanan P."/>
            <person name="Buyck B."/>
            <person name="Bense V."/>
            <person name="Catcheside P."/>
            <person name="Chovatia M."/>
            <person name="Cooper J."/>
            <person name="Damon W."/>
            <person name="Desjardin D."/>
            <person name="Finy P."/>
            <person name="Geml J."/>
            <person name="Haridas S."/>
            <person name="Hughes K."/>
            <person name="Justo A."/>
            <person name="Karasinski D."/>
            <person name="Kautmanova I."/>
            <person name="Kiss B."/>
            <person name="Kocsube S."/>
            <person name="Kotiranta H."/>
            <person name="LaButti K.M."/>
            <person name="Lechner B.E."/>
            <person name="Liimatainen K."/>
            <person name="Lipzen A."/>
            <person name="Lukacs Z."/>
            <person name="Mihaltcheva S."/>
            <person name="Morgado L.N."/>
            <person name="Niskanen T."/>
            <person name="Noordeloos M.E."/>
            <person name="Ohm R.A."/>
            <person name="Ortiz-Santana B."/>
            <person name="Ovrebo C."/>
            <person name="Racz N."/>
            <person name="Riley R."/>
            <person name="Savchenko A."/>
            <person name="Shiryaev A."/>
            <person name="Soop K."/>
            <person name="Spirin V."/>
            <person name="Szebenyi C."/>
            <person name="Tomsovsky M."/>
            <person name="Tulloss R.E."/>
            <person name="Uehling J."/>
            <person name="Grigoriev I.V."/>
            <person name="Vagvolgyi C."/>
            <person name="Papp T."/>
            <person name="Martin F.M."/>
            <person name="Miettinen O."/>
            <person name="Hibbett D.S."/>
            <person name="Nagy L.G."/>
        </authorList>
    </citation>
    <scope>NUCLEOTIDE SEQUENCE [LARGE SCALE GENOMIC DNA]</scope>
    <source>
        <strain evidence="2 3">OMC1185</strain>
    </source>
</reference>
<keyword evidence="3" id="KW-1185">Reference proteome</keyword>